<evidence type="ECO:0000313" key="2">
    <source>
        <dbReference type="EMBL" id="AOY74687.1"/>
    </source>
</evidence>
<sequence>MNNIQIAKNFNLKEFQCKDGNHQVRIDSQLLLKLQQLREQLNAPIFITSGYRNQEYNTKVGGSPSSQHLLGRAADIQIKGYSPQEVAKVAEAIGFNGIGIYKTFLHVDVRRGTKSRWYG</sequence>
<dbReference type="AlphaFoldDB" id="A0AAC9RNP3"/>
<dbReference type="RefSeq" id="WP_070963567.1">
    <property type="nucleotide sequence ID" value="NZ_CP017603.1"/>
</dbReference>
<evidence type="ECO:0000313" key="5">
    <source>
        <dbReference type="Proteomes" id="UP000192478"/>
    </source>
</evidence>
<dbReference type="Gene3D" id="3.30.1380.10">
    <property type="match status" value="1"/>
</dbReference>
<dbReference type="InterPro" id="IPR013230">
    <property type="entry name" value="Peptidase_M15A_C"/>
</dbReference>
<evidence type="ECO:0000313" key="4">
    <source>
        <dbReference type="Proteomes" id="UP000177894"/>
    </source>
</evidence>
<name>A0AAC9RNP3_9CLOT</name>
<dbReference type="InterPro" id="IPR009045">
    <property type="entry name" value="Zn_M74/Hedgehog-like"/>
</dbReference>
<gene>
    <name evidence="2" type="ORF">BJL90_01185</name>
    <name evidence="3" type="ORF">CLFO_34700</name>
</gene>
<dbReference type="EMBL" id="CP017603">
    <property type="protein sequence ID" value="AOY74687.1"/>
    <property type="molecule type" value="Genomic_DNA"/>
</dbReference>
<feature type="domain" description="Peptidase M15A C-terminal" evidence="1">
    <location>
        <begin position="9"/>
        <end position="108"/>
    </location>
</feature>
<reference evidence="3 5" key="2">
    <citation type="submission" date="2017-03" db="EMBL/GenBank/DDBJ databases">
        <title>Complete sequence of Clostridium formicaceticum DSM 92.</title>
        <authorList>
            <person name="Poehlein A."/>
            <person name="Karl M."/>
            <person name="Bengelsdorf F.R."/>
            <person name="Duerre P."/>
            <person name="Daniel R."/>
        </authorList>
    </citation>
    <scope>NUCLEOTIDE SEQUENCE [LARGE SCALE GENOMIC DNA]</scope>
    <source>
        <strain evidence="3 5">DSM 92</strain>
    </source>
</reference>
<dbReference type="Proteomes" id="UP000177894">
    <property type="component" value="Chromosome"/>
</dbReference>
<dbReference type="Pfam" id="PF08291">
    <property type="entry name" value="Peptidase_M15_3"/>
    <property type="match status" value="1"/>
</dbReference>
<dbReference type="Proteomes" id="UP000192478">
    <property type="component" value="Chromosome"/>
</dbReference>
<dbReference type="EMBL" id="CP020559">
    <property type="protein sequence ID" value="ARE89064.1"/>
    <property type="molecule type" value="Genomic_DNA"/>
</dbReference>
<evidence type="ECO:0000313" key="3">
    <source>
        <dbReference type="EMBL" id="ARE89064.1"/>
    </source>
</evidence>
<proteinExistence type="predicted"/>
<organism evidence="3 5">
    <name type="scientific">Clostridium formicaceticum</name>
    <dbReference type="NCBI Taxonomy" id="1497"/>
    <lineage>
        <taxon>Bacteria</taxon>
        <taxon>Bacillati</taxon>
        <taxon>Bacillota</taxon>
        <taxon>Clostridia</taxon>
        <taxon>Eubacteriales</taxon>
        <taxon>Clostridiaceae</taxon>
        <taxon>Clostridium</taxon>
    </lineage>
</organism>
<keyword evidence="4" id="KW-1185">Reference proteome</keyword>
<reference evidence="2 4" key="1">
    <citation type="submission" date="2016-10" db="EMBL/GenBank/DDBJ databases">
        <title>Complete Genome Sequence of Acetogen Clostridium formicoaceticum ATCC 27076.</title>
        <authorList>
            <person name="Bao T."/>
            <person name="Cheng C."/>
            <person name="Zhao J."/>
            <person name="Yang S.-T."/>
            <person name="Wang J."/>
            <person name="Wang M."/>
        </authorList>
    </citation>
    <scope>NUCLEOTIDE SEQUENCE [LARGE SCALE GENOMIC DNA]</scope>
    <source>
        <strain evidence="2 4">ATCC 27076</strain>
    </source>
</reference>
<dbReference type="SUPFAM" id="SSF55166">
    <property type="entry name" value="Hedgehog/DD-peptidase"/>
    <property type="match status" value="1"/>
</dbReference>
<dbReference type="KEGG" id="cfm:BJL90_01185"/>
<evidence type="ECO:0000259" key="1">
    <source>
        <dbReference type="Pfam" id="PF08291"/>
    </source>
</evidence>
<accession>A0AAC9RNP3</accession>
<protein>
    <submittedName>
        <fullName evidence="3">Peptidase M15</fullName>
    </submittedName>
</protein>